<dbReference type="AlphaFoldDB" id="A0AAD7CDX3"/>
<proteinExistence type="predicted"/>
<dbReference type="Proteomes" id="UP001221142">
    <property type="component" value="Unassembled WGS sequence"/>
</dbReference>
<dbReference type="InterPro" id="IPR032675">
    <property type="entry name" value="LRR_dom_sf"/>
</dbReference>
<comment type="caution">
    <text evidence="1">The sequence shown here is derived from an EMBL/GenBank/DDBJ whole genome shotgun (WGS) entry which is preliminary data.</text>
</comment>
<keyword evidence="2" id="KW-1185">Reference proteome</keyword>
<accession>A0AAD7CDX3</accession>
<evidence type="ECO:0000313" key="1">
    <source>
        <dbReference type="EMBL" id="KAJ7646560.1"/>
    </source>
</evidence>
<sequence length="466" mass="52099">MFVACLPTHRNAVMSAQEAPLLVSRICSAWRVIALTTPSLWASLHIPGYFILKRPEQRIPAMTRWLQLSGVLPISLSFELLDRSVPPRPFEDFETLCLLMDALAESASRWDNLVVQNLVTTVPLGFANAEAAILKSFEGEGVTLSVLRQLDVLLRTSSLRTLILLLDSLQPGFDGSSDLLDLPCHWENLTHMTLKPRHCHGGLPLSRVLTLLQRCPRLVSFHVTPNDDNTPDWDRYATSIPLPVLESLILFEPAALDLKSVSPLLDTLFLPKLRQLHIPTTSYSSAQLDQHQLFPDLSMALEDLLIYLPSYTAPMILQALGAFSNLTTLTIQTGYQRQWQWESGAHDADVEPCSPEHLLELLTPSPEMVLCPKLQSLELGDRGPVLKGTLEQFIWGRIDLRVGFRRLAILRDGQNRQLSQEFSVDETQMFRSQGVEVSLPISLSNHGAWGQPTPWTSLSDGWPSGQ</sequence>
<dbReference type="EMBL" id="JARKIF010000002">
    <property type="protein sequence ID" value="KAJ7646560.1"/>
    <property type="molecule type" value="Genomic_DNA"/>
</dbReference>
<organism evidence="1 2">
    <name type="scientific">Roridomyces roridus</name>
    <dbReference type="NCBI Taxonomy" id="1738132"/>
    <lineage>
        <taxon>Eukaryota</taxon>
        <taxon>Fungi</taxon>
        <taxon>Dikarya</taxon>
        <taxon>Basidiomycota</taxon>
        <taxon>Agaricomycotina</taxon>
        <taxon>Agaricomycetes</taxon>
        <taxon>Agaricomycetidae</taxon>
        <taxon>Agaricales</taxon>
        <taxon>Marasmiineae</taxon>
        <taxon>Mycenaceae</taxon>
        <taxon>Roridomyces</taxon>
    </lineage>
</organism>
<dbReference type="Gene3D" id="3.80.10.10">
    <property type="entry name" value="Ribonuclease Inhibitor"/>
    <property type="match status" value="1"/>
</dbReference>
<reference evidence="1" key="1">
    <citation type="submission" date="2023-03" db="EMBL/GenBank/DDBJ databases">
        <title>Massive genome expansion in bonnet fungi (Mycena s.s.) driven by repeated elements and novel gene families across ecological guilds.</title>
        <authorList>
            <consortium name="Lawrence Berkeley National Laboratory"/>
            <person name="Harder C.B."/>
            <person name="Miyauchi S."/>
            <person name="Viragh M."/>
            <person name="Kuo A."/>
            <person name="Thoen E."/>
            <person name="Andreopoulos B."/>
            <person name="Lu D."/>
            <person name="Skrede I."/>
            <person name="Drula E."/>
            <person name="Henrissat B."/>
            <person name="Morin E."/>
            <person name="Kohler A."/>
            <person name="Barry K."/>
            <person name="LaButti K."/>
            <person name="Morin E."/>
            <person name="Salamov A."/>
            <person name="Lipzen A."/>
            <person name="Mereny Z."/>
            <person name="Hegedus B."/>
            <person name="Baldrian P."/>
            <person name="Stursova M."/>
            <person name="Weitz H."/>
            <person name="Taylor A."/>
            <person name="Grigoriev I.V."/>
            <person name="Nagy L.G."/>
            <person name="Martin F."/>
            <person name="Kauserud H."/>
        </authorList>
    </citation>
    <scope>NUCLEOTIDE SEQUENCE</scope>
    <source>
        <strain evidence="1">9284</strain>
    </source>
</reference>
<gene>
    <name evidence="1" type="ORF">FB45DRAFT_890776</name>
</gene>
<name>A0AAD7CDX3_9AGAR</name>
<protein>
    <recommendedName>
        <fullName evidence="3">F-box domain-containing protein</fullName>
    </recommendedName>
</protein>
<evidence type="ECO:0008006" key="3">
    <source>
        <dbReference type="Google" id="ProtNLM"/>
    </source>
</evidence>
<evidence type="ECO:0000313" key="2">
    <source>
        <dbReference type="Proteomes" id="UP001221142"/>
    </source>
</evidence>